<dbReference type="EMBL" id="JAUSWL010000002">
    <property type="protein sequence ID" value="MDQ0542526.1"/>
    <property type="molecule type" value="Genomic_DNA"/>
</dbReference>
<comment type="caution">
    <text evidence="2">The sequence shown here is derived from an EMBL/GenBank/DDBJ whole genome shotgun (WGS) entry which is preliminary data.</text>
</comment>
<reference evidence="2" key="1">
    <citation type="submission" date="2023-07" db="EMBL/GenBank/DDBJ databases">
        <title>Genomic Encyclopedia of Type Strains, Phase IV (KMG-IV): sequencing the most valuable type-strain genomes for metagenomic binning, comparative biology and taxonomic classification.</title>
        <authorList>
            <person name="Goeker M."/>
        </authorList>
    </citation>
    <scope>NUCLEOTIDE SEQUENCE</scope>
    <source>
        <strain evidence="2">DSM 19569</strain>
    </source>
</reference>
<proteinExistence type="predicted"/>
<dbReference type="AlphaFoldDB" id="A0AAJ1TQ15"/>
<evidence type="ECO:0000256" key="1">
    <source>
        <dbReference type="SAM" id="Phobius"/>
    </source>
</evidence>
<dbReference type="Proteomes" id="UP001223420">
    <property type="component" value="Unassembled WGS sequence"/>
</dbReference>
<evidence type="ECO:0000313" key="2">
    <source>
        <dbReference type="EMBL" id="MDQ0542526.1"/>
    </source>
</evidence>
<evidence type="ECO:0000313" key="3">
    <source>
        <dbReference type="Proteomes" id="UP001223420"/>
    </source>
</evidence>
<protein>
    <submittedName>
        <fullName evidence="2">Uncharacterized protein</fullName>
    </submittedName>
</protein>
<name>A0AAJ1TQ15_9HYPH</name>
<dbReference type="RefSeq" id="WP_230365823.1">
    <property type="nucleotide sequence ID" value="NZ_JAJALK010000003.1"/>
</dbReference>
<organism evidence="2 3">
    <name type="scientific">Methylobacterium brachiatum</name>
    <dbReference type="NCBI Taxonomy" id="269660"/>
    <lineage>
        <taxon>Bacteria</taxon>
        <taxon>Pseudomonadati</taxon>
        <taxon>Pseudomonadota</taxon>
        <taxon>Alphaproteobacteria</taxon>
        <taxon>Hyphomicrobiales</taxon>
        <taxon>Methylobacteriaceae</taxon>
        <taxon>Methylobacterium</taxon>
    </lineage>
</organism>
<accession>A0AAJ1TQ15</accession>
<keyword evidence="1" id="KW-1133">Transmembrane helix</keyword>
<keyword evidence="1" id="KW-0472">Membrane</keyword>
<feature type="transmembrane region" description="Helical" evidence="1">
    <location>
        <begin position="6"/>
        <end position="28"/>
    </location>
</feature>
<gene>
    <name evidence="2" type="ORF">QO001_001444</name>
</gene>
<keyword evidence="1" id="KW-0812">Transmembrane</keyword>
<sequence length="143" mass="15730">MNVGYVSAFAALSGSAIGALASLATTWMTQRFQDRAQRLAQTLGRRERLYDDFIDEASRLFGDAFTHQLEDPSKMVGLYAIRSKLMLFASPCIIAESDVVMERIAKAYQADLAGFETGEHVEGDRVDVLRGFAEACRAELSLA</sequence>